<comment type="caution">
    <text evidence="1">The sequence shown here is derived from an EMBL/GenBank/DDBJ whole genome shotgun (WGS) entry which is preliminary data.</text>
</comment>
<accession>A0AAV2ZBT4</accession>
<sequence>MWLFVEHSDFTTVPDVLVGMDLTYLSLGFNQIQTVPTALFTNPSLTLVAMQGNPISMLPEVPAQNRTALDLLILDSTNLSVLPSWMDHSFLVTTKVYLGNTPYCDALGAANQTAETINHQLLCRKNDDCQRLHKIA</sequence>
<dbReference type="Gene3D" id="3.80.10.10">
    <property type="entry name" value="Ribonuclease Inhibitor"/>
    <property type="match status" value="1"/>
</dbReference>
<evidence type="ECO:0000313" key="2">
    <source>
        <dbReference type="Proteomes" id="UP001146120"/>
    </source>
</evidence>
<dbReference type="SUPFAM" id="SSF52058">
    <property type="entry name" value="L domain-like"/>
    <property type="match status" value="1"/>
</dbReference>
<dbReference type="EMBL" id="DAKRPA010000015">
    <property type="protein sequence ID" value="DBA03771.1"/>
    <property type="molecule type" value="Genomic_DNA"/>
</dbReference>
<organism evidence="1 2">
    <name type="scientific">Lagenidium giganteum</name>
    <dbReference type="NCBI Taxonomy" id="4803"/>
    <lineage>
        <taxon>Eukaryota</taxon>
        <taxon>Sar</taxon>
        <taxon>Stramenopiles</taxon>
        <taxon>Oomycota</taxon>
        <taxon>Peronosporomycetes</taxon>
        <taxon>Pythiales</taxon>
        <taxon>Pythiaceae</taxon>
    </lineage>
</organism>
<dbReference type="Proteomes" id="UP001146120">
    <property type="component" value="Unassembled WGS sequence"/>
</dbReference>
<reference evidence="1" key="2">
    <citation type="journal article" date="2023" name="Microbiol Resour">
        <title>Decontamination and Annotation of the Draft Genome Sequence of the Oomycete Lagenidium giganteum ARSEF 373.</title>
        <authorList>
            <person name="Morgan W.R."/>
            <person name="Tartar A."/>
        </authorList>
    </citation>
    <scope>NUCLEOTIDE SEQUENCE</scope>
    <source>
        <strain evidence="1">ARSEF 373</strain>
    </source>
</reference>
<dbReference type="InterPro" id="IPR032675">
    <property type="entry name" value="LRR_dom_sf"/>
</dbReference>
<dbReference type="AlphaFoldDB" id="A0AAV2ZBT4"/>
<proteinExistence type="predicted"/>
<gene>
    <name evidence="1" type="ORF">N0F65_005661</name>
</gene>
<evidence type="ECO:0000313" key="1">
    <source>
        <dbReference type="EMBL" id="DBA03771.1"/>
    </source>
</evidence>
<name>A0AAV2ZBT4_9STRA</name>
<reference evidence="1" key="1">
    <citation type="submission" date="2022-11" db="EMBL/GenBank/DDBJ databases">
        <authorList>
            <person name="Morgan W.R."/>
            <person name="Tartar A."/>
        </authorList>
    </citation>
    <scope>NUCLEOTIDE SEQUENCE</scope>
    <source>
        <strain evidence="1">ARSEF 373</strain>
    </source>
</reference>
<keyword evidence="2" id="KW-1185">Reference proteome</keyword>
<evidence type="ECO:0008006" key="3">
    <source>
        <dbReference type="Google" id="ProtNLM"/>
    </source>
</evidence>
<protein>
    <recommendedName>
        <fullName evidence="3">Leucine-rich repeat domain-containing protein</fullName>
    </recommendedName>
</protein>